<name>M6G7H3_LEPIR</name>
<organism evidence="2 3">
    <name type="scientific">Leptospira interrogans str. 2006001854</name>
    <dbReference type="NCBI Taxonomy" id="1001590"/>
    <lineage>
        <taxon>Bacteria</taxon>
        <taxon>Pseudomonadati</taxon>
        <taxon>Spirochaetota</taxon>
        <taxon>Spirochaetia</taxon>
        <taxon>Leptospirales</taxon>
        <taxon>Leptospiraceae</taxon>
        <taxon>Leptospira</taxon>
    </lineage>
</organism>
<dbReference type="InterPro" id="IPR023298">
    <property type="entry name" value="ATPase_P-typ_TM_dom_sf"/>
</dbReference>
<dbReference type="AlphaFoldDB" id="M6G7H3"/>
<evidence type="ECO:0000259" key="1">
    <source>
        <dbReference type="Pfam" id="PF00690"/>
    </source>
</evidence>
<dbReference type="Proteomes" id="UP000012128">
    <property type="component" value="Unassembled WGS sequence"/>
</dbReference>
<accession>M6G7H3</accession>
<feature type="domain" description="Cation-transporting P-type ATPase N-terminal" evidence="1">
    <location>
        <begin position="12"/>
        <end position="61"/>
    </location>
</feature>
<evidence type="ECO:0000313" key="2">
    <source>
        <dbReference type="EMBL" id="EMM80710.1"/>
    </source>
</evidence>
<reference evidence="2 3" key="1">
    <citation type="submission" date="2013-01" db="EMBL/GenBank/DDBJ databases">
        <authorList>
            <person name="Harkins D.M."/>
            <person name="Durkin A.S."/>
            <person name="Brinkac L.M."/>
            <person name="Haft D.H."/>
            <person name="Selengut J.D."/>
            <person name="Sanka R."/>
            <person name="DePew J."/>
            <person name="Purushe J."/>
            <person name="Hospenthal D.R."/>
            <person name="Murray C.K."/>
            <person name="Pimentel G."/>
            <person name="Wasfy M."/>
            <person name="Parker T."/>
            <person name="Miller R.S."/>
            <person name="Vinetz J.M."/>
            <person name="Sutton G.G."/>
            <person name="Nierman W.C."/>
            <person name="Fouts D.E."/>
        </authorList>
    </citation>
    <scope>NUCLEOTIDE SEQUENCE [LARGE SCALE GENOMIC DNA]</scope>
    <source>
        <strain evidence="2 3">2006001854</strain>
    </source>
</reference>
<sequence length="78" mass="9133">MEIEKDKLSHFWSLTSNECLTLTQSNRNGLSEEKAKKRLLQFGENKLSSKKKLPQLVYFFSIYKSDRFTSVISPLDYP</sequence>
<dbReference type="SUPFAM" id="SSF81665">
    <property type="entry name" value="Calcium ATPase, transmembrane domain M"/>
    <property type="match status" value="1"/>
</dbReference>
<comment type="caution">
    <text evidence="2">The sequence shown here is derived from an EMBL/GenBank/DDBJ whole genome shotgun (WGS) entry which is preliminary data.</text>
</comment>
<protein>
    <submittedName>
        <fullName evidence="2">Cation transporter/ATPase N-terminal domain protein</fullName>
    </submittedName>
</protein>
<dbReference type="EMBL" id="AFLW02000173">
    <property type="protein sequence ID" value="EMM80710.1"/>
    <property type="molecule type" value="Genomic_DNA"/>
</dbReference>
<dbReference type="InterPro" id="IPR004014">
    <property type="entry name" value="ATPase_P-typ_cation-transptr_N"/>
</dbReference>
<evidence type="ECO:0000313" key="3">
    <source>
        <dbReference type="Proteomes" id="UP000012128"/>
    </source>
</evidence>
<gene>
    <name evidence="2" type="ORF">LEP1GSC037_4692</name>
</gene>
<proteinExistence type="predicted"/>
<dbReference type="Pfam" id="PF00690">
    <property type="entry name" value="Cation_ATPase_N"/>
    <property type="match status" value="1"/>
</dbReference>